<accession>A0A9Q1JIH3</accession>
<feature type="transmembrane region" description="Helical" evidence="2">
    <location>
        <begin position="199"/>
        <end position="221"/>
    </location>
</feature>
<evidence type="ECO:0000313" key="4">
    <source>
        <dbReference type="Proteomes" id="UP001153076"/>
    </source>
</evidence>
<evidence type="ECO:0000313" key="3">
    <source>
        <dbReference type="EMBL" id="KAJ8421461.1"/>
    </source>
</evidence>
<dbReference type="EMBL" id="JAKOGI010002714">
    <property type="protein sequence ID" value="KAJ8421461.1"/>
    <property type="molecule type" value="Genomic_DNA"/>
</dbReference>
<keyword evidence="2" id="KW-0472">Membrane</keyword>
<keyword evidence="4" id="KW-1185">Reference proteome</keyword>
<comment type="caution">
    <text evidence="3">The sequence shown here is derived from an EMBL/GenBank/DDBJ whole genome shotgun (WGS) entry which is preliminary data.</text>
</comment>
<feature type="compositionally biased region" description="Polar residues" evidence="1">
    <location>
        <begin position="98"/>
        <end position="114"/>
    </location>
</feature>
<evidence type="ECO:0000256" key="2">
    <source>
        <dbReference type="SAM" id="Phobius"/>
    </source>
</evidence>
<reference evidence="3" key="1">
    <citation type="submission" date="2022-04" db="EMBL/GenBank/DDBJ databases">
        <title>Carnegiea gigantea Genome sequencing and assembly v2.</title>
        <authorList>
            <person name="Copetti D."/>
            <person name="Sanderson M.J."/>
            <person name="Burquez A."/>
            <person name="Wojciechowski M.F."/>
        </authorList>
    </citation>
    <scope>NUCLEOTIDE SEQUENCE</scope>
    <source>
        <strain evidence="3">SGP5-SGP5p</strain>
        <tissue evidence="3">Aerial part</tissue>
    </source>
</reference>
<proteinExistence type="predicted"/>
<feature type="compositionally biased region" description="Basic and acidic residues" evidence="1">
    <location>
        <begin position="116"/>
        <end position="128"/>
    </location>
</feature>
<feature type="region of interest" description="Disordered" evidence="1">
    <location>
        <begin position="43"/>
        <end position="141"/>
    </location>
</feature>
<feature type="compositionally biased region" description="Basic and acidic residues" evidence="1">
    <location>
        <begin position="57"/>
        <end position="80"/>
    </location>
</feature>
<keyword evidence="2" id="KW-0812">Transmembrane</keyword>
<evidence type="ECO:0000256" key="1">
    <source>
        <dbReference type="SAM" id="MobiDB-lite"/>
    </source>
</evidence>
<feature type="compositionally biased region" description="Basic residues" evidence="1">
    <location>
        <begin position="45"/>
        <end position="56"/>
    </location>
</feature>
<feature type="compositionally biased region" description="Polar residues" evidence="1">
    <location>
        <begin position="131"/>
        <end position="140"/>
    </location>
</feature>
<name>A0A9Q1JIH3_9CARY</name>
<protein>
    <submittedName>
        <fullName evidence="3">Uncharacterized protein</fullName>
    </submittedName>
</protein>
<organism evidence="3 4">
    <name type="scientific">Carnegiea gigantea</name>
    <dbReference type="NCBI Taxonomy" id="171969"/>
    <lineage>
        <taxon>Eukaryota</taxon>
        <taxon>Viridiplantae</taxon>
        <taxon>Streptophyta</taxon>
        <taxon>Embryophyta</taxon>
        <taxon>Tracheophyta</taxon>
        <taxon>Spermatophyta</taxon>
        <taxon>Magnoliopsida</taxon>
        <taxon>eudicotyledons</taxon>
        <taxon>Gunneridae</taxon>
        <taxon>Pentapetalae</taxon>
        <taxon>Caryophyllales</taxon>
        <taxon>Cactineae</taxon>
        <taxon>Cactaceae</taxon>
        <taxon>Cactoideae</taxon>
        <taxon>Echinocereeae</taxon>
        <taxon>Carnegiea</taxon>
    </lineage>
</organism>
<dbReference type="OrthoDB" id="2919534at2759"/>
<dbReference type="AlphaFoldDB" id="A0A9Q1JIH3"/>
<dbReference type="Proteomes" id="UP001153076">
    <property type="component" value="Unassembled WGS sequence"/>
</dbReference>
<gene>
    <name evidence="3" type="ORF">Cgig2_006242</name>
</gene>
<sequence length="263" mass="29268">MSTMNGTIMQQVSEHVKKAMEAASSARPLSRFEYIPIAGCEPSHKHAPMASHHHREGMREAPHDGRNGRSRAENRDRSVRAEALPSHCPSNGRPVKLTTASMPHATHSQRTTWFEEQGRPPDLEERPQGDGQLQNVTPTVSPAPLCFGDEAKARTLEVDFLVIDVPTAYNVILGRPTLHKRAKGLERKTTKSKQKHPRALGIGIFIVVATLSGPDLIALLTKSRSLVVQRRSILIAQVIFIYGRQVKLHQLRVLTRTRSVTKE</sequence>
<keyword evidence="2" id="KW-1133">Transmembrane helix</keyword>